<proteinExistence type="predicted"/>
<evidence type="ECO:0000313" key="1">
    <source>
        <dbReference type="EMBL" id="EFN69589.1"/>
    </source>
</evidence>
<keyword evidence="2" id="KW-1185">Reference proteome</keyword>
<dbReference type="OrthoDB" id="7559042at2759"/>
<sequence>MKGDLESGDDVLFRASILTWGLLDSQCGGCDGREFVPASGRAPLRCRLERGAALGVPQWSGEGRLGLPGLPTGPTPEAAPVVDTKDEITAQIEFDKVGAESKELRSEEADVVEDSPIVENGPVVVENSSTVVENNPIVVEEDSVQCDLEEQMLDDTERAFIMSVSEDTERVLRPIKRKREKNNPHVKDPCSSDSDTKIIKAKLRNRRVIIDKKDEYTTLDTAKSMEKLDIEAKRGPGRPKKRTKAVGAEKEILKRTGKAPEHMDRDLLKAMTASDICAQALEYTSHIEEIRTKCGRLQGGLSGELKKRILGIEEYISALQVKAETSGDPELLKYKINQLLGVHIRTQKFRDILTFISSQCSPAATTVFINYQNLAILNAKAGSAIIQFDLSTVYQIWNPQGNPLEPTLSDFDIAVIDVPADCWLGLRPTLHSQ</sequence>
<evidence type="ECO:0000313" key="2">
    <source>
        <dbReference type="Proteomes" id="UP000000311"/>
    </source>
</evidence>
<dbReference type="Proteomes" id="UP000000311">
    <property type="component" value="Unassembled WGS sequence"/>
</dbReference>
<dbReference type="EMBL" id="GL438107">
    <property type="protein sequence ID" value="EFN69589.1"/>
    <property type="molecule type" value="Genomic_DNA"/>
</dbReference>
<gene>
    <name evidence="1" type="ORF">EAG_15422</name>
</gene>
<dbReference type="AlphaFoldDB" id="E2AAF0"/>
<accession>E2AAF0</accession>
<dbReference type="InParanoid" id="E2AAF0"/>
<reference evidence="1 2" key="1">
    <citation type="journal article" date="2010" name="Science">
        <title>Genomic comparison of the ants Camponotus floridanus and Harpegnathos saltator.</title>
        <authorList>
            <person name="Bonasio R."/>
            <person name="Zhang G."/>
            <person name="Ye C."/>
            <person name="Mutti N.S."/>
            <person name="Fang X."/>
            <person name="Qin N."/>
            <person name="Donahue G."/>
            <person name="Yang P."/>
            <person name="Li Q."/>
            <person name="Li C."/>
            <person name="Zhang P."/>
            <person name="Huang Z."/>
            <person name="Berger S.L."/>
            <person name="Reinberg D."/>
            <person name="Wang J."/>
            <person name="Liebig J."/>
        </authorList>
    </citation>
    <scope>NUCLEOTIDE SEQUENCE [LARGE SCALE GENOMIC DNA]</scope>
    <source>
        <strain evidence="2">C129</strain>
    </source>
</reference>
<organism evidence="2">
    <name type="scientific">Camponotus floridanus</name>
    <name type="common">Florida carpenter ant</name>
    <dbReference type="NCBI Taxonomy" id="104421"/>
    <lineage>
        <taxon>Eukaryota</taxon>
        <taxon>Metazoa</taxon>
        <taxon>Ecdysozoa</taxon>
        <taxon>Arthropoda</taxon>
        <taxon>Hexapoda</taxon>
        <taxon>Insecta</taxon>
        <taxon>Pterygota</taxon>
        <taxon>Neoptera</taxon>
        <taxon>Endopterygota</taxon>
        <taxon>Hymenoptera</taxon>
        <taxon>Apocrita</taxon>
        <taxon>Aculeata</taxon>
        <taxon>Formicoidea</taxon>
        <taxon>Formicidae</taxon>
        <taxon>Formicinae</taxon>
        <taxon>Camponotus</taxon>
    </lineage>
</organism>
<name>E2AAF0_CAMFO</name>
<protein>
    <submittedName>
        <fullName evidence="1">Uncharacterized protein</fullName>
    </submittedName>
</protein>